<dbReference type="EMBL" id="JAJGMW010000028">
    <property type="protein sequence ID" value="MCC4214373.1"/>
    <property type="molecule type" value="Genomic_DNA"/>
</dbReference>
<feature type="chain" id="PRO_5045640368" evidence="5">
    <location>
        <begin position="25"/>
        <end position="643"/>
    </location>
</feature>
<feature type="signal peptide" evidence="5">
    <location>
        <begin position="1"/>
        <end position="24"/>
    </location>
</feature>
<dbReference type="Proteomes" id="UP001197770">
    <property type="component" value="Unassembled WGS sequence"/>
</dbReference>
<dbReference type="InterPro" id="IPR006664">
    <property type="entry name" value="OMP_bac"/>
</dbReference>
<evidence type="ECO:0000259" key="6">
    <source>
        <dbReference type="PROSITE" id="PS51123"/>
    </source>
</evidence>
<dbReference type="InterPro" id="IPR006665">
    <property type="entry name" value="OmpA-like"/>
</dbReference>
<dbReference type="PANTHER" id="PTHR30329">
    <property type="entry name" value="STATOR ELEMENT OF FLAGELLAR MOTOR COMPLEX"/>
    <property type="match status" value="1"/>
</dbReference>
<name>A0ABS8H0N6_9FLAO</name>
<dbReference type="Gene3D" id="2.120.10.30">
    <property type="entry name" value="TolB, C-terminal domain"/>
    <property type="match status" value="1"/>
</dbReference>
<evidence type="ECO:0000256" key="2">
    <source>
        <dbReference type="ARBA" id="ARBA00023136"/>
    </source>
</evidence>
<protein>
    <submittedName>
        <fullName evidence="7">OmpA family protein</fullName>
    </submittedName>
</protein>
<gene>
    <name evidence="7" type="ORF">LLW17_16725</name>
</gene>
<dbReference type="SUPFAM" id="SSF103088">
    <property type="entry name" value="OmpA-like"/>
    <property type="match status" value="1"/>
</dbReference>
<sequence length="643" mass="72223">MNHMLQKLLLSVFVLVCFSAFLNAQERDLAKGTKKFNQYAFVDSQKIFLRVAEEGYESADLFAKLADSFYYNADYDDAAKWYAKLVEKYAQEVTPNQYFRYAQALRAIEDYETSNEMISKYESLAETQGTDYDNSVSISELKSGNAMGTFTVERLSANTVGYSDFAPAYYGEKLLFSSTRDTGNLTRRVHSWNNQPFLDLYVGDIVDQGQLNGVSKFNGSINTEFHESTATLSPDGKTLYFTRNNFTNETYRTDKRNTNKLKLYKATLADDGTFGNVVELPFNTNSFSTAHPAVSPDGKTLYFSSDRDGTYGESDLWKVEITENGFGTVENLGADINTPGRDTFPFVDADGKLYFSTDGRGGLGGLDVYVYDSEKSSISNLGEPVNSPKDDFTFIFDAESGNGYFASNRQNDPLDDDIYTFTREACESTLIVQVIDKNTRKPLNGARVGIRDIDNELLTSGVAEAPDAKFNFDDPDCGADYFARAEMEGYATAEKNVTIPEQSSEVTVVIELEPSIVDIPPDFDLGKLINPIYFDFDKSFIRPDAAVELAKIIEIMKEYPQLRIDVRSHTDSRGIDSYNMALSERRNKSTIEYIVEKGGIDRDRLTGRGYGETQLLNECSNGVPCTEEQHQLNRRSEFIVQDY</sequence>
<keyword evidence="2 4" id="KW-0472">Membrane</keyword>
<organism evidence="7 8">
    <name type="scientific">Leeuwenhoekiella parthenopeia</name>
    <dbReference type="NCBI Taxonomy" id="2890320"/>
    <lineage>
        <taxon>Bacteria</taxon>
        <taxon>Pseudomonadati</taxon>
        <taxon>Bacteroidota</taxon>
        <taxon>Flavobacteriia</taxon>
        <taxon>Flavobacteriales</taxon>
        <taxon>Flavobacteriaceae</taxon>
        <taxon>Leeuwenhoekiella</taxon>
    </lineage>
</organism>
<dbReference type="PANTHER" id="PTHR30329:SF21">
    <property type="entry name" value="LIPOPROTEIN YIAD-RELATED"/>
    <property type="match status" value="1"/>
</dbReference>
<comment type="caution">
    <text evidence="7">The sequence shown here is derived from an EMBL/GenBank/DDBJ whole genome shotgun (WGS) entry which is preliminary data.</text>
</comment>
<dbReference type="RefSeq" id="WP_228231433.1">
    <property type="nucleotide sequence ID" value="NZ_JAJGMW010000028.1"/>
</dbReference>
<dbReference type="InterPro" id="IPR011042">
    <property type="entry name" value="6-blade_b-propeller_TolB-like"/>
</dbReference>
<proteinExistence type="predicted"/>
<evidence type="ECO:0000256" key="5">
    <source>
        <dbReference type="SAM" id="SignalP"/>
    </source>
</evidence>
<dbReference type="InterPro" id="IPR011659">
    <property type="entry name" value="WD40"/>
</dbReference>
<accession>A0ABS8H0N6</accession>
<dbReference type="PRINTS" id="PR01021">
    <property type="entry name" value="OMPADOMAIN"/>
</dbReference>
<keyword evidence="3" id="KW-0998">Cell outer membrane</keyword>
<dbReference type="InterPro" id="IPR050330">
    <property type="entry name" value="Bact_OuterMem_StrucFunc"/>
</dbReference>
<feature type="domain" description="OmpA-like" evidence="6">
    <location>
        <begin position="521"/>
        <end position="643"/>
    </location>
</feature>
<keyword evidence="5" id="KW-0732">Signal</keyword>
<evidence type="ECO:0000313" key="7">
    <source>
        <dbReference type="EMBL" id="MCC4214373.1"/>
    </source>
</evidence>
<keyword evidence="8" id="KW-1185">Reference proteome</keyword>
<evidence type="ECO:0000313" key="8">
    <source>
        <dbReference type="Proteomes" id="UP001197770"/>
    </source>
</evidence>
<evidence type="ECO:0000256" key="3">
    <source>
        <dbReference type="ARBA" id="ARBA00023237"/>
    </source>
</evidence>
<dbReference type="Pfam" id="PF07676">
    <property type="entry name" value="PD40"/>
    <property type="match status" value="3"/>
</dbReference>
<dbReference type="InterPro" id="IPR036737">
    <property type="entry name" value="OmpA-like_sf"/>
</dbReference>
<evidence type="ECO:0000256" key="4">
    <source>
        <dbReference type="PROSITE-ProRule" id="PRU00473"/>
    </source>
</evidence>
<dbReference type="SUPFAM" id="SSF48452">
    <property type="entry name" value="TPR-like"/>
    <property type="match status" value="1"/>
</dbReference>
<dbReference type="Pfam" id="PF00691">
    <property type="entry name" value="OmpA"/>
    <property type="match status" value="1"/>
</dbReference>
<comment type="subcellular location">
    <subcellularLocation>
        <location evidence="1">Cell outer membrane</location>
    </subcellularLocation>
</comment>
<dbReference type="SUPFAM" id="SSF82171">
    <property type="entry name" value="DPP6 N-terminal domain-like"/>
    <property type="match status" value="1"/>
</dbReference>
<evidence type="ECO:0000256" key="1">
    <source>
        <dbReference type="ARBA" id="ARBA00004442"/>
    </source>
</evidence>
<dbReference type="InterPro" id="IPR011990">
    <property type="entry name" value="TPR-like_helical_dom_sf"/>
</dbReference>
<reference evidence="7 8" key="1">
    <citation type="submission" date="2021-11" db="EMBL/GenBank/DDBJ databases">
        <title>Seasonal and diel survey of microbial diversity of the Tyrrhenian coast.</title>
        <authorList>
            <person name="Gattoni G."/>
            <person name="Corral P."/>
        </authorList>
    </citation>
    <scope>NUCLEOTIDE SEQUENCE [LARGE SCALE GENOMIC DNA]</scope>
    <source>
        <strain evidence="7 8">Mr9</strain>
    </source>
</reference>
<dbReference type="PROSITE" id="PS51123">
    <property type="entry name" value="OMPA_2"/>
    <property type="match status" value="1"/>
</dbReference>
<dbReference type="CDD" id="cd07185">
    <property type="entry name" value="OmpA_C-like"/>
    <property type="match status" value="1"/>
</dbReference>
<dbReference type="Gene3D" id="2.60.40.1120">
    <property type="entry name" value="Carboxypeptidase-like, regulatory domain"/>
    <property type="match status" value="1"/>
</dbReference>
<dbReference type="Gene3D" id="3.30.1330.60">
    <property type="entry name" value="OmpA-like domain"/>
    <property type="match status" value="1"/>
</dbReference>